<accession>A0AAW1KMH8</accession>
<evidence type="ECO:0008006" key="3">
    <source>
        <dbReference type="Google" id="ProtNLM"/>
    </source>
</evidence>
<dbReference type="SUPFAM" id="SSF56672">
    <property type="entry name" value="DNA/RNA polymerases"/>
    <property type="match status" value="1"/>
</dbReference>
<name>A0AAW1KMH8_POPJA</name>
<proteinExistence type="predicted"/>
<dbReference type="Proteomes" id="UP001458880">
    <property type="component" value="Unassembled WGS sequence"/>
</dbReference>
<dbReference type="AlphaFoldDB" id="A0AAW1KMH8"/>
<gene>
    <name evidence="1" type="ORF">QE152_g22299</name>
</gene>
<evidence type="ECO:0000313" key="1">
    <source>
        <dbReference type="EMBL" id="KAK9720031.1"/>
    </source>
</evidence>
<dbReference type="Gene3D" id="3.10.10.10">
    <property type="entry name" value="HIV Type 1 Reverse Transcriptase, subunit A, domain 1"/>
    <property type="match status" value="1"/>
</dbReference>
<dbReference type="EMBL" id="JASPKY010000214">
    <property type="protein sequence ID" value="KAK9720031.1"/>
    <property type="molecule type" value="Genomic_DNA"/>
</dbReference>
<sequence length="265" mass="29614">MQVGKNARSVMSDLDYLTASDQDSGDCSSDSDRPMRTGLSTHMFQQTIPVSPSFVKPVAVAKWNLHYTGDNRNTGVFLFTICVAPTLKINLHYTGDNRNTGSILDLFPEKALIQVRVIDAVTHTLILGADFWKIHGIVPDLRRGEWTFSKDTPIALLIGEQQQQLKTLIDTSFPMRKEGEIGEQQQQLKTLIDTSFPMRKEGEIGCTNLVEHVIESTAAPIKQRYYPISPALQKIVDKELDEMLRLGVVQKSTSPWSSPVGHHPL</sequence>
<evidence type="ECO:0000313" key="2">
    <source>
        <dbReference type="Proteomes" id="UP001458880"/>
    </source>
</evidence>
<keyword evidence="2" id="KW-1185">Reference proteome</keyword>
<comment type="caution">
    <text evidence="1">The sequence shown here is derived from an EMBL/GenBank/DDBJ whole genome shotgun (WGS) entry which is preliminary data.</text>
</comment>
<dbReference type="InterPro" id="IPR043502">
    <property type="entry name" value="DNA/RNA_pol_sf"/>
</dbReference>
<protein>
    <recommendedName>
        <fullName evidence="3">Polyprotein</fullName>
    </recommendedName>
</protein>
<reference evidence="1 2" key="1">
    <citation type="journal article" date="2024" name="BMC Genomics">
        <title>De novo assembly and annotation of Popillia japonica's genome with initial clues to its potential as an invasive pest.</title>
        <authorList>
            <person name="Cucini C."/>
            <person name="Boschi S."/>
            <person name="Funari R."/>
            <person name="Cardaioli E."/>
            <person name="Iannotti N."/>
            <person name="Marturano G."/>
            <person name="Paoli F."/>
            <person name="Bruttini M."/>
            <person name="Carapelli A."/>
            <person name="Frati F."/>
            <person name="Nardi F."/>
        </authorList>
    </citation>
    <scope>NUCLEOTIDE SEQUENCE [LARGE SCALE GENOMIC DNA]</scope>
    <source>
        <strain evidence="1">DMR45628</strain>
    </source>
</reference>
<organism evidence="1 2">
    <name type="scientific">Popillia japonica</name>
    <name type="common">Japanese beetle</name>
    <dbReference type="NCBI Taxonomy" id="7064"/>
    <lineage>
        <taxon>Eukaryota</taxon>
        <taxon>Metazoa</taxon>
        <taxon>Ecdysozoa</taxon>
        <taxon>Arthropoda</taxon>
        <taxon>Hexapoda</taxon>
        <taxon>Insecta</taxon>
        <taxon>Pterygota</taxon>
        <taxon>Neoptera</taxon>
        <taxon>Endopterygota</taxon>
        <taxon>Coleoptera</taxon>
        <taxon>Polyphaga</taxon>
        <taxon>Scarabaeiformia</taxon>
        <taxon>Scarabaeidae</taxon>
        <taxon>Rutelinae</taxon>
        <taxon>Popillia</taxon>
    </lineage>
</organism>
<dbReference type="GO" id="GO:0071897">
    <property type="term" value="P:DNA biosynthetic process"/>
    <property type="evidence" value="ECO:0007669"/>
    <property type="project" value="UniProtKB-ARBA"/>
</dbReference>